<evidence type="ECO:0000313" key="2">
    <source>
        <dbReference type="Proteomes" id="UP000479710"/>
    </source>
</evidence>
<sequence>MWSMADAGRGLVNPQGSGVVYLNGGGTCRRLVRRSIGRGRGPSWVYFGMAERRGFRRLGARRSITSVRGIAEGKRFPSTSSDGASSRQL</sequence>
<reference evidence="1 2" key="1">
    <citation type="submission" date="2019-11" db="EMBL/GenBank/DDBJ databases">
        <title>Whole genome sequence of Oryza granulata.</title>
        <authorList>
            <person name="Li W."/>
        </authorList>
    </citation>
    <scope>NUCLEOTIDE SEQUENCE [LARGE SCALE GENOMIC DNA]</scope>
    <source>
        <strain evidence="2">cv. Menghai</strain>
        <tissue evidence="1">Leaf</tissue>
    </source>
</reference>
<organism evidence="1 2">
    <name type="scientific">Oryza meyeriana var. granulata</name>
    <dbReference type="NCBI Taxonomy" id="110450"/>
    <lineage>
        <taxon>Eukaryota</taxon>
        <taxon>Viridiplantae</taxon>
        <taxon>Streptophyta</taxon>
        <taxon>Embryophyta</taxon>
        <taxon>Tracheophyta</taxon>
        <taxon>Spermatophyta</taxon>
        <taxon>Magnoliopsida</taxon>
        <taxon>Liliopsida</taxon>
        <taxon>Poales</taxon>
        <taxon>Poaceae</taxon>
        <taxon>BOP clade</taxon>
        <taxon>Oryzoideae</taxon>
        <taxon>Oryzeae</taxon>
        <taxon>Oryzinae</taxon>
        <taxon>Oryza</taxon>
        <taxon>Oryza meyeriana</taxon>
    </lineage>
</organism>
<dbReference type="Proteomes" id="UP000479710">
    <property type="component" value="Unassembled WGS sequence"/>
</dbReference>
<accession>A0A6G1BMJ0</accession>
<dbReference type="EMBL" id="SPHZ02000012">
    <property type="protein sequence ID" value="KAF0888984.1"/>
    <property type="molecule type" value="Genomic_DNA"/>
</dbReference>
<comment type="caution">
    <text evidence="1">The sequence shown here is derived from an EMBL/GenBank/DDBJ whole genome shotgun (WGS) entry which is preliminary data.</text>
</comment>
<name>A0A6G1BMJ0_9ORYZ</name>
<evidence type="ECO:0000313" key="1">
    <source>
        <dbReference type="EMBL" id="KAF0888984.1"/>
    </source>
</evidence>
<dbReference type="AlphaFoldDB" id="A0A6G1BMJ0"/>
<protein>
    <submittedName>
        <fullName evidence="1">Uncharacterized protein</fullName>
    </submittedName>
</protein>
<gene>
    <name evidence="1" type="ORF">E2562_020191</name>
</gene>
<proteinExistence type="predicted"/>
<keyword evidence="2" id="KW-1185">Reference proteome</keyword>